<evidence type="ECO:0000313" key="1">
    <source>
        <dbReference type="EMBL" id="MCD7472767.1"/>
    </source>
</evidence>
<proteinExistence type="predicted"/>
<feature type="non-terminal residue" evidence="1">
    <location>
        <position position="63"/>
    </location>
</feature>
<protein>
    <submittedName>
        <fullName evidence="1">Uncharacterized protein</fullName>
    </submittedName>
</protein>
<sequence length="63" mass="7196">LKRNRKAKRGLALRLPKPPREEIGRKVVELYSLLGFNTKKKPSIIDNLIDEGRLALEFLDPLG</sequence>
<keyword evidence="2" id="KW-1185">Reference proteome</keyword>
<reference evidence="1 2" key="1">
    <citation type="journal article" date="2021" name="BMC Genomics">
        <title>Datura genome reveals duplications of psychoactive alkaloid biosynthetic genes and high mutation rate following tissue culture.</title>
        <authorList>
            <person name="Rajewski A."/>
            <person name="Carter-House D."/>
            <person name="Stajich J."/>
            <person name="Litt A."/>
        </authorList>
    </citation>
    <scope>NUCLEOTIDE SEQUENCE [LARGE SCALE GENOMIC DNA]</scope>
    <source>
        <strain evidence="1">AR-01</strain>
    </source>
</reference>
<dbReference type="EMBL" id="JACEIK010001870">
    <property type="protein sequence ID" value="MCD7472767.1"/>
    <property type="molecule type" value="Genomic_DNA"/>
</dbReference>
<accession>A0ABS8TMJ5</accession>
<organism evidence="1 2">
    <name type="scientific">Datura stramonium</name>
    <name type="common">Jimsonweed</name>
    <name type="synonym">Common thornapple</name>
    <dbReference type="NCBI Taxonomy" id="4076"/>
    <lineage>
        <taxon>Eukaryota</taxon>
        <taxon>Viridiplantae</taxon>
        <taxon>Streptophyta</taxon>
        <taxon>Embryophyta</taxon>
        <taxon>Tracheophyta</taxon>
        <taxon>Spermatophyta</taxon>
        <taxon>Magnoliopsida</taxon>
        <taxon>eudicotyledons</taxon>
        <taxon>Gunneridae</taxon>
        <taxon>Pentapetalae</taxon>
        <taxon>asterids</taxon>
        <taxon>lamiids</taxon>
        <taxon>Solanales</taxon>
        <taxon>Solanaceae</taxon>
        <taxon>Solanoideae</taxon>
        <taxon>Datureae</taxon>
        <taxon>Datura</taxon>
    </lineage>
</organism>
<feature type="non-terminal residue" evidence="1">
    <location>
        <position position="1"/>
    </location>
</feature>
<comment type="caution">
    <text evidence="1">The sequence shown here is derived from an EMBL/GenBank/DDBJ whole genome shotgun (WGS) entry which is preliminary data.</text>
</comment>
<name>A0ABS8TMJ5_DATST</name>
<gene>
    <name evidence="1" type="ORF">HAX54_014123</name>
</gene>
<evidence type="ECO:0000313" key="2">
    <source>
        <dbReference type="Proteomes" id="UP000823775"/>
    </source>
</evidence>
<dbReference type="Proteomes" id="UP000823775">
    <property type="component" value="Unassembled WGS sequence"/>
</dbReference>